<evidence type="ECO:0000256" key="5">
    <source>
        <dbReference type="ARBA" id="ARBA00022573"/>
    </source>
</evidence>
<dbReference type="InterPro" id="IPR012825">
    <property type="entry name" value="BluB"/>
</dbReference>
<accession>A0A1I5S5Y0</accession>
<dbReference type="Pfam" id="PF00881">
    <property type="entry name" value="Nitroreductase"/>
    <property type="match status" value="1"/>
</dbReference>
<comment type="similarity">
    <text evidence="2">Belongs to the CobT family.</text>
</comment>
<organism evidence="11 12">
    <name type="scientific">Geodermatophilus dictyosporus</name>
    <dbReference type="NCBI Taxonomy" id="1523247"/>
    <lineage>
        <taxon>Bacteria</taxon>
        <taxon>Bacillati</taxon>
        <taxon>Actinomycetota</taxon>
        <taxon>Actinomycetes</taxon>
        <taxon>Geodermatophilales</taxon>
        <taxon>Geodermatophilaceae</taxon>
        <taxon>Geodermatophilus</taxon>
    </lineage>
</organism>
<dbReference type="InterPro" id="IPR000415">
    <property type="entry name" value="Nitroreductase-like"/>
</dbReference>
<dbReference type="SUPFAM" id="SSF55469">
    <property type="entry name" value="FMN-dependent nitroreductase-like"/>
    <property type="match status" value="1"/>
</dbReference>
<reference evidence="12" key="1">
    <citation type="submission" date="2016-10" db="EMBL/GenBank/DDBJ databases">
        <authorList>
            <person name="Varghese N."/>
            <person name="Submissions S."/>
        </authorList>
    </citation>
    <scope>NUCLEOTIDE SEQUENCE [LARGE SCALE GENOMIC DNA]</scope>
    <source>
        <strain evidence="12">DSM 44208</strain>
    </source>
</reference>
<dbReference type="PANTHER" id="PTHR43463:SF1">
    <property type="entry name" value="NICOTINATE-NUCLEOTIDE--DIMETHYLBENZIMIDAZOLE PHOSPHORIBOSYLTRANSFERASE"/>
    <property type="match status" value="1"/>
</dbReference>
<keyword evidence="6" id="KW-0328">Glycosyltransferase</keyword>
<comment type="catalytic activity">
    <reaction evidence="9">
        <text>5,6-dimethylbenzimidazole + nicotinate beta-D-ribonucleotide = alpha-ribazole 5'-phosphate + nicotinate + H(+)</text>
        <dbReference type="Rhea" id="RHEA:11196"/>
        <dbReference type="ChEBI" id="CHEBI:15378"/>
        <dbReference type="ChEBI" id="CHEBI:15890"/>
        <dbReference type="ChEBI" id="CHEBI:32544"/>
        <dbReference type="ChEBI" id="CHEBI:57502"/>
        <dbReference type="ChEBI" id="CHEBI:57918"/>
        <dbReference type="EC" id="2.4.2.21"/>
    </reaction>
</comment>
<keyword evidence="5" id="KW-0169">Cobalamin biosynthesis</keyword>
<dbReference type="InterPro" id="IPR029479">
    <property type="entry name" value="Nitroreductase"/>
</dbReference>
<dbReference type="OrthoDB" id="9773807at2"/>
<dbReference type="Gene3D" id="3.40.109.10">
    <property type="entry name" value="NADH Oxidase"/>
    <property type="match status" value="1"/>
</dbReference>
<dbReference type="InterPro" id="IPR023195">
    <property type="entry name" value="Nict_dMeBzImd_PRibTrfase_N"/>
</dbReference>
<dbReference type="InterPro" id="IPR036087">
    <property type="entry name" value="Nict_dMeBzImd_PRibTrfase_sf"/>
</dbReference>
<name>A0A1I5S5Y0_9ACTN</name>
<dbReference type="AlphaFoldDB" id="A0A1I5S5Y0"/>
<evidence type="ECO:0000256" key="1">
    <source>
        <dbReference type="ARBA" id="ARBA00005049"/>
    </source>
</evidence>
<evidence type="ECO:0000256" key="7">
    <source>
        <dbReference type="ARBA" id="ARBA00022679"/>
    </source>
</evidence>
<evidence type="ECO:0000256" key="4">
    <source>
        <dbReference type="ARBA" id="ARBA00015486"/>
    </source>
</evidence>
<dbReference type="UniPathway" id="UPA00061">
    <property type="reaction ID" value="UER00516"/>
</dbReference>
<comment type="pathway">
    <text evidence="1">Nucleoside biosynthesis; alpha-ribazole biosynthesis; alpha-ribazole from 5,6-dimethylbenzimidazole: step 1/2.</text>
</comment>
<dbReference type="GO" id="GO:0016491">
    <property type="term" value="F:oxidoreductase activity"/>
    <property type="evidence" value="ECO:0007669"/>
    <property type="project" value="InterPro"/>
</dbReference>
<protein>
    <recommendedName>
        <fullName evidence="4">Nicotinate-nucleotide--dimethylbenzimidazole phosphoribosyltransferase</fullName>
        <ecNumber evidence="3">2.4.2.21</ecNumber>
    </recommendedName>
    <alternativeName>
        <fullName evidence="8">N(1)-alpha-phosphoribosyltransferase</fullName>
    </alternativeName>
</protein>
<keyword evidence="7" id="KW-0808">Transferase</keyword>
<dbReference type="Gene3D" id="3.40.50.10210">
    <property type="match status" value="1"/>
</dbReference>
<evidence type="ECO:0000313" key="11">
    <source>
        <dbReference type="EMBL" id="SFP66077.1"/>
    </source>
</evidence>
<dbReference type="GO" id="GO:0009236">
    <property type="term" value="P:cobalamin biosynthetic process"/>
    <property type="evidence" value="ECO:0007669"/>
    <property type="project" value="UniProtKB-KW"/>
</dbReference>
<dbReference type="STRING" id="1523247.SAMN05660464_3812"/>
<dbReference type="Gene3D" id="1.10.1610.10">
    <property type="match status" value="1"/>
</dbReference>
<evidence type="ECO:0000256" key="3">
    <source>
        <dbReference type="ARBA" id="ARBA00011991"/>
    </source>
</evidence>
<evidence type="ECO:0000313" key="12">
    <source>
        <dbReference type="Proteomes" id="UP000198857"/>
    </source>
</evidence>
<evidence type="ECO:0000256" key="2">
    <source>
        <dbReference type="ARBA" id="ARBA00007110"/>
    </source>
</evidence>
<dbReference type="Proteomes" id="UP000198857">
    <property type="component" value="Unassembled WGS sequence"/>
</dbReference>
<sequence length="578" mass="58456">MTASPWPRPVPLVGDATSAAERAGDPAAWAMPEHAGGLYAVVGARRDVRRYRPDPVPADVLERVLAAGHAAPSVGHSQPWRFLVVRDPATRDRAAVLTDRERLRQAAQLEPDAARRLLDLQLEGVREAPLGIVVCCDRRTPAAGVLGRATFPDADLWSCAAAIQNLWLAARAEGLGMGWVTLFRPDELAGLVGLPDGVVTLGWLCLGWPDERPPAPGLERAGWSRRLPLSAVVVEDRWPADDGGPPAPPSHLRAPGRAAVVGARDQADRLLTPPGSLGVLDRAVDRVVALGRGDATGGTLVLAAADHPAAALGVSAYEARVTRDVARAALAGVSVGATAAAAAGLATVVVDAGVAGGPLDGAVDARPAGPRGDLAGAAAMVPDDVDRLLTAGRVLGRDRADAGLVALGEAGVGNTTVAAALAAGLLGADAADVTGLGAGADSAVLERKRAVVTAALARAGRGLDRDPARALAELGGPELTVLAGVLLGAAEAGAAVVLDGFAVSVAALAAVLLEPGAQAALVAGQRSRERGHDLVLQALGLEPLLDLRLRAGEGAGAALAAGLLLDGLRIRRGTTRVG</sequence>
<dbReference type="PANTHER" id="PTHR43463">
    <property type="entry name" value="NICOTINATE-NUCLEOTIDE--DIMETHYLBENZIMIDAZOLE PHOSPHORIBOSYLTRANSFERASE"/>
    <property type="match status" value="1"/>
</dbReference>
<evidence type="ECO:0000259" key="10">
    <source>
        <dbReference type="Pfam" id="PF00881"/>
    </source>
</evidence>
<dbReference type="EC" id="2.4.2.21" evidence="3"/>
<evidence type="ECO:0000256" key="6">
    <source>
        <dbReference type="ARBA" id="ARBA00022676"/>
    </source>
</evidence>
<evidence type="ECO:0000256" key="9">
    <source>
        <dbReference type="ARBA" id="ARBA00047340"/>
    </source>
</evidence>
<proteinExistence type="inferred from homology"/>
<dbReference type="InterPro" id="IPR003200">
    <property type="entry name" value="Nict_dMeBzImd_PRibTrfase"/>
</dbReference>
<evidence type="ECO:0000256" key="8">
    <source>
        <dbReference type="ARBA" id="ARBA00030686"/>
    </source>
</evidence>
<dbReference type="RefSeq" id="WP_091112887.1">
    <property type="nucleotide sequence ID" value="NZ_FOWQ01000007.1"/>
</dbReference>
<dbReference type="EMBL" id="FOWQ01000007">
    <property type="protein sequence ID" value="SFP66077.1"/>
    <property type="molecule type" value="Genomic_DNA"/>
</dbReference>
<dbReference type="NCBIfam" id="TIGR02476">
    <property type="entry name" value="BluB"/>
    <property type="match status" value="1"/>
</dbReference>
<dbReference type="Pfam" id="PF02277">
    <property type="entry name" value="DBI_PRT"/>
    <property type="match status" value="1"/>
</dbReference>
<keyword evidence="12" id="KW-1185">Reference proteome</keyword>
<feature type="domain" description="Nitroreductase" evidence="10">
    <location>
        <begin position="44"/>
        <end position="208"/>
    </location>
</feature>
<gene>
    <name evidence="11" type="ORF">SAMN05660464_3812</name>
</gene>
<dbReference type="SUPFAM" id="SSF52733">
    <property type="entry name" value="Nicotinate mononucleotide:5,6-dimethylbenzimidazole phosphoribosyltransferase (CobT)"/>
    <property type="match status" value="1"/>
</dbReference>
<dbReference type="GO" id="GO:0008939">
    <property type="term" value="F:nicotinate-nucleotide-dimethylbenzimidazole phosphoribosyltransferase activity"/>
    <property type="evidence" value="ECO:0007669"/>
    <property type="project" value="UniProtKB-EC"/>
</dbReference>